<evidence type="ECO:0000313" key="2">
    <source>
        <dbReference type="EMBL" id="KPI94768.1"/>
    </source>
</evidence>
<dbReference type="EMBL" id="KQ459597">
    <property type="protein sequence ID" value="KPI94768.1"/>
    <property type="molecule type" value="Genomic_DNA"/>
</dbReference>
<dbReference type="InterPro" id="IPR036398">
    <property type="entry name" value="CA_dom_sf"/>
</dbReference>
<dbReference type="Gene3D" id="3.10.200.10">
    <property type="entry name" value="Alpha carbonic anhydrase"/>
    <property type="match status" value="1"/>
</dbReference>
<dbReference type="InterPro" id="IPR001148">
    <property type="entry name" value="CA_dom"/>
</dbReference>
<gene>
    <name evidence="2" type="ORF">RR46_11772</name>
</gene>
<dbReference type="AlphaFoldDB" id="A0A194PP59"/>
<protein>
    <submittedName>
        <fullName evidence="2">Carbonic anhydrase 2</fullName>
    </submittedName>
</protein>
<feature type="domain" description="Alpha-carbonic anhydrase" evidence="1">
    <location>
        <begin position="7"/>
        <end position="66"/>
    </location>
</feature>
<name>A0A194PP59_PAPXU</name>
<accession>A0A194PP59</accession>
<evidence type="ECO:0000259" key="1">
    <source>
        <dbReference type="Pfam" id="PF00194"/>
    </source>
</evidence>
<dbReference type="STRING" id="66420.A0A194PP59"/>
<proteinExistence type="predicted"/>
<reference evidence="2 3" key="1">
    <citation type="journal article" date="2015" name="Nat. Commun.">
        <title>Outbred genome sequencing and CRISPR/Cas9 gene editing in butterflies.</title>
        <authorList>
            <person name="Li X."/>
            <person name="Fan D."/>
            <person name="Zhang W."/>
            <person name="Liu G."/>
            <person name="Zhang L."/>
            <person name="Zhao L."/>
            <person name="Fang X."/>
            <person name="Chen L."/>
            <person name="Dong Y."/>
            <person name="Chen Y."/>
            <person name="Ding Y."/>
            <person name="Zhao R."/>
            <person name="Feng M."/>
            <person name="Zhu Y."/>
            <person name="Feng Y."/>
            <person name="Jiang X."/>
            <person name="Zhu D."/>
            <person name="Xiang H."/>
            <person name="Feng X."/>
            <person name="Li S."/>
            <person name="Wang J."/>
            <person name="Zhang G."/>
            <person name="Kronforst M.R."/>
            <person name="Wang W."/>
        </authorList>
    </citation>
    <scope>NUCLEOTIDE SEQUENCE [LARGE SCALE GENOMIC DNA]</scope>
    <source>
        <strain evidence="2">Ya'a_city_454_Px</strain>
        <tissue evidence="2">Whole body</tissue>
    </source>
</reference>
<keyword evidence="3" id="KW-1185">Reference proteome</keyword>
<dbReference type="SUPFAM" id="SSF51069">
    <property type="entry name" value="Carbonic anhydrase"/>
    <property type="match status" value="1"/>
</dbReference>
<organism evidence="2 3">
    <name type="scientific">Papilio xuthus</name>
    <name type="common">Asian swallowtail butterfly</name>
    <dbReference type="NCBI Taxonomy" id="66420"/>
    <lineage>
        <taxon>Eukaryota</taxon>
        <taxon>Metazoa</taxon>
        <taxon>Ecdysozoa</taxon>
        <taxon>Arthropoda</taxon>
        <taxon>Hexapoda</taxon>
        <taxon>Insecta</taxon>
        <taxon>Pterygota</taxon>
        <taxon>Neoptera</taxon>
        <taxon>Endopterygota</taxon>
        <taxon>Lepidoptera</taxon>
        <taxon>Glossata</taxon>
        <taxon>Ditrysia</taxon>
        <taxon>Papilionoidea</taxon>
        <taxon>Papilionidae</taxon>
        <taxon>Papilioninae</taxon>
        <taxon>Papilio</taxon>
    </lineage>
</organism>
<evidence type="ECO:0000313" key="3">
    <source>
        <dbReference type="Proteomes" id="UP000053268"/>
    </source>
</evidence>
<dbReference type="Proteomes" id="UP000053268">
    <property type="component" value="Unassembled WGS sequence"/>
</dbReference>
<dbReference type="Pfam" id="PF00194">
    <property type="entry name" value="Carb_anhydrase"/>
    <property type="match status" value="1"/>
</dbReference>
<sequence>MTVLLHRPATWIEKFPEARGARQSPVDIDTSLASSGGSAPPLLWRYSVNHTRSVVNPGYCWRVDENGYDSANRAINLSRGRGDVKFPQRSECMPTVPVRRTPTAVTQTSNFPFNRRCFPAM</sequence>